<feature type="transmembrane region" description="Helical" evidence="7">
    <location>
        <begin position="275"/>
        <end position="299"/>
    </location>
</feature>
<evidence type="ECO:0000259" key="8">
    <source>
        <dbReference type="PROSITE" id="PS50928"/>
    </source>
</evidence>
<reference evidence="9" key="1">
    <citation type="journal article" date="2022" name="Cell Host Microbe">
        <title>Colonization of the live biotherapeutic product VE303 and modulation of the microbiota and metabolites in healthy volunteers.</title>
        <authorList>
            <person name="Dsouza M."/>
            <person name="Menon R."/>
            <person name="Crossette E."/>
            <person name="Bhattarai S.K."/>
            <person name="Schneider J."/>
            <person name="Kim Y.G."/>
            <person name="Reddy S."/>
            <person name="Caballero S."/>
            <person name="Felix C."/>
            <person name="Cornacchione L."/>
            <person name="Hendrickson J."/>
            <person name="Watson A.R."/>
            <person name="Minot S.S."/>
            <person name="Greenfield N."/>
            <person name="Schopf L."/>
            <person name="Szabady R."/>
            <person name="Patarroyo J."/>
            <person name="Smith W."/>
            <person name="Harrison P."/>
            <person name="Kuijper E.J."/>
            <person name="Kelly C.P."/>
            <person name="Olle B."/>
            <person name="Bobilev D."/>
            <person name="Silber J.L."/>
            <person name="Bucci V."/>
            <person name="Roberts B."/>
            <person name="Faith J."/>
            <person name="Norman J.M."/>
        </authorList>
    </citation>
    <scope>NUCLEOTIDE SEQUENCE</scope>
    <source>
        <strain evidence="9">VE303-04</strain>
    </source>
</reference>
<dbReference type="Gene3D" id="1.10.3720.10">
    <property type="entry name" value="MetI-like"/>
    <property type="match status" value="1"/>
</dbReference>
<feature type="transmembrane region" description="Helical" evidence="7">
    <location>
        <begin position="127"/>
        <end position="148"/>
    </location>
</feature>
<proteinExistence type="inferred from homology"/>
<feature type="transmembrane region" description="Helical" evidence="7">
    <location>
        <begin position="85"/>
        <end position="106"/>
    </location>
</feature>
<keyword evidence="6 7" id="KW-0472">Membrane</keyword>
<keyword evidence="4 7" id="KW-0812">Transmembrane</keyword>
<accession>A0AAW6B4J4</accession>
<evidence type="ECO:0000313" key="11">
    <source>
        <dbReference type="Proteomes" id="UP001300871"/>
    </source>
</evidence>
<evidence type="ECO:0000313" key="10">
    <source>
        <dbReference type="EMBL" id="MDB2002972.1"/>
    </source>
</evidence>
<keyword evidence="2 7" id="KW-0813">Transport</keyword>
<feature type="transmembrane region" description="Helical" evidence="7">
    <location>
        <begin position="187"/>
        <end position="206"/>
    </location>
</feature>
<comment type="subcellular location">
    <subcellularLocation>
        <location evidence="1 7">Cell membrane</location>
        <topology evidence="1 7">Multi-pass membrane protein</topology>
    </subcellularLocation>
</comment>
<evidence type="ECO:0000256" key="7">
    <source>
        <dbReference type="RuleBase" id="RU363032"/>
    </source>
</evidence>
<dbReference type="PANTHER" id="PTHR43227">
    <property type="entry name" value="BLL4140 PROTEIN"/>
    <property type="match status" value="1"/>
</dbReference>
<dbReference type="RefSeq" id="WP_003497281.1">
    <property type="nucleotide sequence ID" value="NZ_BAABZD010000003.1"/>
</dbReference>
<dbReference type="EMBL" id="JAQLGM010000109">
    <property type="protein sequence ID" value="MDB2002972.1"/>
    <property type="molecule type" value="Genomic_DNA"/>
</dbReference>
<evidence type="ECO:0000256" key="3">
    <source>
        <dbReference type="ARBA" id="ARBA00022475"/>
    </source>
</evidence>
<feature type="domain" description="ABC transmembrane type-1" evidence="8">
    <location>
        <begin position="81"/>
        <end position="296"/>
    </location>
</feature>
<keyword evidence="5 7" id="KW-1133">Transmembrane helix</keyword>
<protein>
    <submittedName>
        <fullName evidence="10">ABC transporter permease subunit</fullName>
    </submittedName>
</protein>
<dbReference type="GO" id="GO:0055085">
    <property type="term" value="P:transmembrane transport"/>
    <property type="evidence" value="ECO:0007669"/>
    <property type="project" value="InterPro"/>
</dbReference>
<dbReference type="Proteomes" id="UP001300871">
    <property type="component" value="Unassembled WGS sequence"/>
</dbReference>
<evidence type="ECO:0000256" key="6">
    <source>
        <dbReference type="ARBA" id="ARBA00023136"/>
    </source>
</evidence>
<dbReference type="GO" id="GO:0005886">
    <property type="term" value="C:plasma membrane"/>
    <property type="evidence" value="ECO:0007669"/>
    <property type="project" value="UniProtKB-SubCell"/>
</dbReference>
<dbReference type="SUPFAM" id="SSF161098">
    <property type="entry name" value="MetI-like"/>
    <property type="match status" value="1"/>
</dbReference>
<dbReference type="PROSITE" id="PS50928">
    <property type="entry name" value="ABC_TM1"/>
    <property type="match status" value="1"/>
</dbReference>
<dbReference type="CDD" id="cd06261">
    <property type="entry name" value="TM_PBP2"/>
    <property type="match status" value="1"/>
</dbReference>
<dbReference type="InterPro" id="IPR035906">
    <property type="entry name" value="MetI-like_sf"/>
</dbReference>
<dbReference type="Proteomes" id="UP001203136">
    <property type="component" value="Unassembled WGS sequence"/>
</dbReference>
<dbReference type="Pfam" id="PF00528">
    <property type="entry name" value="BPD_transp_1"/>
    <property type="match status" value="1"/>
</dbReference>
<organism evidence="10 11">
    <name type="scientific">Clostridium symbiosum</name>
    <name type="common">Bacteroides symbiosus</name>
    <dbReference type="NCBI Taxonomy" id="1512"/>
    <lineage>
        <taxon>Bacteria</taxon>
        <taxon>Bacillati</taxon>
        <taxon>Bacillota</taxon>
        <taxon>Clostridia</taxon>
        <taxon>Lachnospirales</taxon>
        <taxon>Lachnospiraceae</taxon>
        <taxon>Otoolea</taxon>
    </lineage>
</organism>
<comment type="caution">
    <text evidence="10">The sequence shown here is derived from an EMBL/GenBank/DDBJ whole genome shotgun (WGS) entry which is preliminary data.</text>
</comment>
<feature type="transmembrane region" description="Helical" evidence="7">
    <location>
        <begin position="218"/>
        <end position="239"/>
    </location>
</feature>
<keyword evidence="3" id="KW-1003">Cell membrane</keyword>
<evidence type="ECO:0000256" key="5">
    <source>
        <dbReference type="ARBA" id="ARBA00022989"/>
    </source>
</evidence>
<dbReference type="InterPro" id="IPR050809">
    <property type="entry name" value="UgpAE/MalFG_permease"/>
</dbReference>
<comment type="similarity">
    <text evidence="7">Belongs to the binding-protein-dependent transport system permease family.</text>
</comment>
<sequence length="309" mass="35440">MQAKVEKKAGKKNKTLQHMWKDRVLYLMLAPTLIYFLIFRVWPIINMRLAFCNYRAKGPWEFAGLKYFDMIFKSSTFMEILRNTLIISFMKYILLFPFFVIFALLLNEIRCGKFRKYVQIISYMPHFLSWVVIAGIWISMLSVSGGAVNQIMGWFGLDAVDFMTNKGTIRWVLFFSEGWRSLGWDSIVYFTAILAISPDLYEAATVDGAKRIDIIRYIILPALVVPMTTMFILNLGFFMTAGFDQVFNFTNQSVNSVIDILDTYVYRIGLESGQYSLATAVALIKGIVGVFLVLVTHLVSKKVTGKGVW</sequence>
<evidence type="ECO:0000313" key="9">
    <source>
        <dbReference type="EMBL" id="MCK0084554.1"/>
    </source>
</evidence>
<evidence type="ECO:0000256" key="4">
    <source>
        <dbReference type="ARBA" id="ARBA00022692"/>
    </source>
</evidence>
<evidence type="ECO:0000256" key="2">
    <source>
        <dbReference type="ARBA" id="ARBA00022448"/>
    </source>
</evidence>
<reference evidence="10" key="2">
    <citation type="submission" date="2023-01" db="EMBL/GenBank/DDBJ databases">
        <title>Human gut microbiome strain richness.</title>
        <authorList>
            <person name="Chen-Liaw A."/>
        </authorList>
    </citation>
    <scope>NUCLEOTIDE SEQUENCE</scope>
    <source>
        <strain evidence="10">B1_m1001713B170214d0_201011</strain>
    </source>
</reference>
<dbReference type="InterPro" id="IPR000515">
    <property type="entry name" value="MetI-like"/>
</dbReference>
<dbReference type="EMBL" id="JAINVB010000001">
    <property type="protein sequence ID" value="MCK0084554.1"/>
    <property type="molecule type" value="Genomic_DNA"/>
</dbReference>
<feature type="transmembrane region" description="Helical" evidence="7">
    <location>
        <begin position="24"/>
        <end position="45"/>
    </location>
</feature>
<evidence type="ECO:0000256" key="1">
    <source>
        <dbReference type="ARBA" id="ARBA00004651"/>
    </source>
</evidence>
<dbReference type="GeneID" id="57967734"/>
<dbReference type="AlphaFoldDB" id="A0AAW6B4J4"/>
<dbReference type="PANTHER" id="PTHR43227:SF11">
    <property type="entry name" value="BLL4140 PROTEIN"/>
    <property type="match status" value="1"/>
</dbReference>
<name>A0AAW6B4J4_CLOSY</name>
<gene>
    <name evidence="9" type="ORF">K5I21_01415</name>
    <name evidence="10" type="ORF">PM006_22445</name>
</gene>